<protein>
    <recommendedName>
        <fullName evidence="3">DUF5723 domain-containing protein</fullName>
    </recommendedName>
</protein>
<evidence type="ECO:0008006" key="3">
    <source>
        <dbReference type="Google" id="ProtNLM"/>
    </source>
</evidence>
<gene>
    <name evidence="1" type="ORF">A4H97_17480</name>
</gene>
<accession>A0A1V9E1Y4</accession>
<dbReference type="AlphaFoldDB" id="A0A1V9E1Y4"/>
<dbReference type="InterPro" id="IPR019861">
    <property type="entry name" value="PorP/SprF_Bacteroidetes"/>
</dbReference>
<proteinExistence type="predicted"/>
<organism evidence="1 2">
    <name type="scientific">Niastella yeongjuensis</name>
    <dbReference type="NCBI Taxonomy" id="354355"/>
    <lineage>
        <taxon>Bacteria</taxon>
        <taxon>Pseudomonadati</taxon>
        <taxon>Bacteroidota</taxon>
        <taxon>Chitinophagia</taxon>
        <taxon>Chitinophagales</taxon>
        <taxon>Chitinophagaceae</taxon>
        <taxon>Niastella</taxon>
    </lineage>
</organism>
<dbReference type="Proteomes" id="UP000192610">
    <property type="component" value="Unassembled WGS sequence"/>
</dbReference>
<dbReference type="STRING" id="354355.SAMN05660816_02241"/>
<name>A0A1V9E1Y4_9BACT</name>
<dbReference type="Pfam" id="PF11751">
    <property type="entry name" value="PorP_SprF"/>
    <property type="match status" value="1"/>
</dbReference>
<comment type="caution">
    <text evidence="1">The sequence shown here is derived from an EMBL/GenBank/DDBJ whole genome shotgun (WGS) entry which is preliminary data.</text>
</comment>
<keyword evidence="2" id="KW-1185">Reference proteome</keyword>
<evidence type="ECO:0000313" key="2">
    <source>
        <dbReference type="Proteomes" id="UP000192610"/>
    </source>
</evidence>
<sequence length="255" mass="27652">MAGIDSGLHLNAAHRRQWQNSIEGAPVSTFVTADFNTGNRGGIGLNMMADAAGLIKRTHLALSYAYHMPLSATRNQVLHFGLSMSFDFQRINLDKVDGDLNDPTLLAYNARDNYFGGDFGMAYTDDHWTIQSSLPNIRAMFTGVNRGINGGTLVYSAAAYKLKMEGAVSTIEPKVAYRAIRGYDDIIDAGVNVSFLDNLANVMAVYHTSKSVTAGIGVNIKKTAVIQLMYTTQTGGIKSYVDGSYEIGATINLFN</sequence>
<reference evidence="2" key="1">
    <citation type="submission" date="2016-04" db="EMBL/GenBank/DDBJ databases">
        <authorList>
            <person name="Chen L."/>
            <person name="Zhuang W."/>
            <person name="Wang G."/>
        </authorList>
    </citation>
    <scope>NUCLEOTIDE SEQUENCE [LARGE SCALE GENOMIC DNA]</scope>
    <source>
        <strain evidence="2">17621</strain>
    </source>
</reference>
<dbReference type="EMBL" id="LVXG01000078">
    <property type="protein sequence ID" value="OQP40099.1"/>
    <property type="molecule type" value="Genomic_DNA"/>
</dbReference>
<evidence type="ECO:0000313" key="1">
    <source>
        <dbReference type="EMBL" id="OQP40099.1"/>
    </source>
</evidence>
<dbReference type="NCBIfam" id="TIGR03519">
    <property type="entry name" value="T9SS_PorP_fam"/>
    <property type="match status" value="1"/>
</dbReference>